<dbReference type="RefSeq" id="WP_119753736.1">
    <property type="nucleotide sequence ID" value="NZ_CP032382.1"/>
</dbReference>
<dbReference type="Pfam" id="PF01381">
    <property type="entry name" value="HTH_3"/>
    <property type="match status" value="1"/>
</dbReference>
<reference evidence="3" key="1">
    <citation type="submission" date="2018-09" db="EMBL/GenBank/DDBJ databases">
        <title>Chryseolinea sp. KIS68-18 isolated from soil.</title>
        <authorList>
            <person name="Weon H.-Y."/>
            <person name="Kwon S.-W."/>
            <person name="Lee S.A."/>
        </authorList>
    </citation>
    <scope>NUCLEOTIDE SEQUENCE [LARGE SCALE GENOMIC DNA]</scope>
    <source>
        <strain evidence="3">KIS68-18</strain>
    </source>
</reference>
<dbReference type="InterPro" id="IPR010982">
    <property type="entry name" value="Lambda_DNA-bd_dom_sf"/>
</dbReference>
<dbReference type="Gene3D" id="1.10.260.40">
    <property type="entry name" value="lambda repressor-like DNA-binding domains"/>
    <property type="match status" value="1"/>
</dbReference>
<gene>
    <name evidence="2" type="ORF">D4L85_07455</name>
</gene>
<dbReference type="KEGG" id="chk:D4L85_07455"/>
<protein>
    <submittedName>
        <fullName evidence="2">XRE family transcriptional regulator</fullName>
    </submittedName>
</protein>
<dbReference type="Proteomes" id="UP000266183">
    <property type="component" value="Chromosome"/>
</dbReference>
<dbReference type="SMART" id="SM00530">
    <property type="entry name" value="HTH_XRE"/>
    <property type="match status" value="1"/>
</dbReference>
<sequence length="129" mass="14447">MITKIRTAAEYKLVMKSIEAMLQTATKKGGFHKLSKDESATLAKLSKLAETYEDKDLQLMPIKPKTIQEAVEFKRAEKRLTQAKLAKKLGIGAPKLSQILSGKREPDVVFLKALHKELNIDAEFLLTHA</sequence>
<evidence type="ECO:0000259" key="1">
    <source>
        <dbReference type="PROSITE" id="PS50943"/>
    </source>
</evidence>
<keyword evidence="3" id="KW-1185">Reference proteome</keyword>
<evidence type="ECO:0000313" key="2">
    <source>
        <dbReference type="EMBL" id="AYB30425.1"/>
    </source>
</evidence>
<dbReference type="InterPro" id="IPR001387">
    <property type="entry name" value="Cro/C1-type_HTH"/>
</dbReference>
<dbReference type="GO" id="GO:0003677">
    <property type="term" value="F:DNA binding"/>
    <property type="evidence" value="ECO:0007669"/>
    <property type="project" value="InterPro"/>
</dbReference>
<dbReference type="AlphaFoldDB" id="A0A385SKH7"/>
<dbReference type="OrthoDB" id="961302at2"/>
<dbReference type="PROSITE" id="PS50943">
    <property type="entry name" value="HTH_CROC1"/>
    <property type="match status" value="1"/>
</dbReference>
<name>A0A385SKH7_9BACT</name>
<proteinExistence type="predicted"/>
<dbReference type="EMBL" id="CP032382">
    <property type="protein sequence ID" value="AYB30425.1"/>
    <property type="molecule type" value="Genomic_DNA"/>
</dbReference>
<dbReference type="SUPFAM" id="SSF47413">
    <property type="entry name" value="lambda repressor-like DNA-binding domains"/>
    <property type="match status" value="1"/>
</dbReference>
<feature type="domain" description="HTH cro/C1-type" evidence="1">
    <location>
        <begin position="71"/>
        <end position="125"/>
    </location>
</feature>
<evidence type="ECO:0000313" key="3">
    <source>
        <dbReference type="Proteomes" id="UP000266183"/>
    </source>
</evidence>
<accession>A0A385SKH7</accession>
<organism evidence="2 3">
    <name type="scientific">Chryseolinea soli</name>
    <dbReference type="NCBI Taxonomy" id="2321403"/>
    <lineage>
        <taxon>Bacteria</taxon>
        <taxon>Pseudomonadati</taxon>
        <taxon>Bacteroidota</taxon>
        <taxon>Cytophagia</taxon>
        <taxon>Cytophagales</taxon>
        <taxon>Fulvivirgaceae</taxon>
        <taxon>Chryseolinea</taxon>
    </lineage>
</organism>
<dbReference type="CDD" id="cd00093">
    <property type="entry name" value="HTH_XRE"/>
    <property type="match status" value="1"/>
</dbReference>